<dbReference type="SUPFAM" id="SSF144020">
    <property type="entry name" value="FdhE-like"/>
    <property type="match status" value="1"/>
</dbReference>
<feature type="compositionally biased region" description="Polar residues" evidence="1">
    <location>
        <begin position="397"/>
        <end position="412"/>
    </location>
</feature>
<name>F6WAT2_CIOIN</name>
<evidence type="ECO:0000313" key="2">
    <source>
        <dbReference type="Ensembl" id="ENSCINP00000002233.3"/>
    </source>
</evidence>
<dbReference type="Proteomes" id="UP000008144">
    <property type="component" value="Unassembled WGS sequence"/>
</dbReference>
<evidence type="ECO:0000256" key="1">
    <source>
        <dbReference type="SAM" id="MobiDB-lite"/>
    </source>
</evidence>
<dbReference type="HOGENOM" id="CLU_528484_0_0_1"/>
<proteinExistence type="predicted"/>
<dbReference type="CDD" id="cd22541">
    <property type="entry name" value="SP5_N"/>
    <property type="match status" value="1"/>
</dbReference>
<protein>
    <submittedName>
        <fullName evidence="2">Uncharacterized protein</fullName>
    </submittedName>
</protein>
<accession>F6WAT2</accession>
<reference evidence="3" key="1">
    <citation type="journal article" date="2002" name="Science">
        <title>The draft genome of Ciona intestinalis: insights into chordate and vertebrate origins.</title>
        <authorList>
            <person name="Dehal P."/>
            <person name="Satou Y."/>
            <person name="Campbell R.K."/>
            <person name="Chapman J."/>
            <person name="Degnan B."/>
            <person name="De Tomaso A."/>
            <person name="Davidson B."/>
            <person name="Di Gregorio A."/>
            <person name="Gelpke M."/>
            <person name="Goodstein D.M."/>
            <person name="Harafuji N."/>
            <person name="Hastings K.E."/>
            <person name="Ho I."/>
            <person name="Hotta K."/>
            <person name="Huang W."/>
            <person name="Kawashima T."/>
            <person name="Lemaire P."/>
            <person name="Martinez D."/>
            <person name="Meinertzhagen I.A."/>
            <person name="Necula S."/>
            <person name="Nonaka M."/>
            <person name="Putnam N."/>
            <person name="Rash S."/>
            <person name="Saiga H."/>
            <person name="Satake M."/>
            <person name="Terry A."/>
            <person name="Yamada L."/>
            <person name="Wang H.G."/>
            <person name="Awazu S."/>
            <person name="Azumi K."/>
            <person name="Boore J."/>
            <person name="Branno M."/>
            <person name="Chin-Bow S."/>
            <person name="DeSantis R."/>
            <person name="Doyle S."/>
            <person name="Francino P."/>
            <person name="Keys D.N."/>
            <person name="Haga S."/>
            <person name="Hayashi H."/>
            <person name="Hino K."/>
            <person name="Imai K.S."/>
            <person name="Inaba K."/>
            <person name="Kano S."/>
            <person name="Kobayashi K."/>
            <person name="Kobayashi M."/>
            <person name="Lee B.I."/>
            <person name="Makabe K.W."/>
            <person name="Manohar C."/>
            <person name="Matassi G."/>
            <person name="Medina M."/>
            <person name="Mochizuki Y."/>
            <person name="Mount S."/>
            <person name="Morishita T."/>
            <person name="Miura S."/>
            <person name="Nakayama A."/>
            <person name="Nishizaka S."/>
            <person name="Nomoto H."/>
            <person name="Ohta F."/>
            <person name="Oishi K."/>
            <person name="Rigoutsos I."/>
            <person name="Sano M."/>
            <person name="Sasaki A."/>
            <person name="Sasakura Y."/>
            <person name="Shoguchi E."/>
            <person name="Shin-i T."/>
            <person name="Spagnuolo A."/>
            <person name="Stainier D."/>
            <person name="Suzuki M.M."/>
            <person name="Tassy O."/>
            <person name="Takatori N."/>
            <person name="Tokuoka M."/>
            <person name="Yagi K."/>
            <person name="Yoshizaki F."/>
            <person name="Wada S."/>
            <person name="Zhang C."/>
            <person name="Hyatt P.D."/>
            <person name="Larimer F."/>
            <person name="Detter C."/>
            <person name="Doggett N."/>
            <person name="Glavina T."/>
            <person name="Hawkins T."/>
            <person name="Richardson P."/>
            <person name="Lucas S."/>
            <person name="Kohara Y."/>
            <person name="Levine M."/>
            <person name="Satoh N."/>
            <person name="Rokhsar D.S."/>
        </authorList>
    </citation>
    <scope>NUCLEOTIDE SEQUENCE [LARGE SCALE GENOMIC DNA]</scope>
</reference>
<dbReference type="InParanoid" id="F6WAT2"/>
<dbReference type="AlphaFoldDB" id="F6WAT2"/>
<feature type="compositionally biased region" description="Polar residues" evidence="1">
    <location>
        <begin position="424"/>
        <end position="444"/>
    </location>
</feature>
<dbReference type="Ensembl" id="ENSCINT00000002233.3">
    <property type="protein sequence ID" value="ENSCINP00000002233.3"/>
    <property type="gene ID" value="ENSCING00000001181.3"/>
</dbReference>
<organism evidence="2 3">
    <name type="scientific">Ciona intestinalis</name>
    <name type="common">Transparent sea squirt</name>
    <name type="synonym">Ascidia intestinalis</name>
    <dbReference type="NCBI Taxonomy" id="7719"/>
    <lineage>
        <taxon>Eukaryota</taxon>
        <taxon>Metazoa</taxon>
        <taxon>Chordata</taxon>
        <taxon>Tunicata</taxon>
        <taxon>Ascidiacea</taxon>
        <taxon>Phlebobranchia</taxon>
        <taxon>Cionidae</taxon>
        <taxon>Ciona</taxon>
    </lineage>
</organism>
<sequence length="516" mass="59486">MKQCACDADDMNHFIAAYKNNEWGLFYLFTQPTLLTSGHQGVISWLIDRSKQNIFNISQINEESFDALITGFSIDDVIMFMETTIKRDWWNCSPPLLHHVVRSCAKFATRLLTTDKPSSSPRWLYEVVFQKIMEKKIYVNETMHEYCDVIGKVCCMKHSLEVMEEFKQLFGEGDTRWSNRSTDILMSYREVFLRNGLSGKETVLFFRNAAKERNNLIVKIIFTYLIERHDCSSEAKINIVQEIIEILESDNLSQLEKENLVFLSTKLCSHETLSWLICIRCSANMPDGWMKLWRTLHANVMKRSLNTLVQHTLQQFTSWMKELCVQEKADVDRLLKCFRTFVSNVVHCLLDCGYEVDGSRTMIMETRFFIADTQLRNEYLNIVQQVFDDIAKSKQVTSQPHNMTSPLTNNEQPPALTTGLLGDSPQQRNNDSSEGNPPNLSSPSETHYCPQCGDLMTSSFKCSKCATRRMRDVKCPKCSQTNRDIKGYSCRYCYASLLEVLTLGGAVPHETKMEET</sequence>
<reference evidence="2" key="3">
    <citation type="submission" date="2025-09" db="UniProtKB">
        <authorList>
            <consortium name="Ensembl"/>
        </authorList>
    </citation>
    <scope>IDENTIFICATION</scope>
</reference>
<evidence type="ECO:0000313" key="3">
    <source>
        <dbReference type="Proteomes" id="UP000008144"/>
    </source>
</evidence>
<reference evidence="2" key="2">
    <citation type="submission" date="2025-08" db="UniProtKB">
        <authorList>
            <consortium name="Ensembl"/>
        </authorList>
    </citation>
    <scope>IDENTIFICATION</scope>
</reference>
<dbReference type="InterPro" id="IPR024064">
    <property type="entry name" value="FdhE-like_sf"/>
</dbReference>
<keyword evidence="3" id="KW-1185">Reference proteome</keyword>
<feature type="region of interest" description="Disordered" evidence="1">
    <location>
        <begin position="397"/>
        <end position="444"/>
    </location>
</feature>